<feature type="domain" description="Chalcone/stilbene synthase C-terminal" evidence="5">
    <location>
        <begin position="260"/>
        <end position="394"/>
    </location>
</feature>
<comment type="similarity">
    <text evidence="1 3">Belongs to the thiolase-like superfamily. Chalcone/stilbene synthases family.</text>
</comment>
<evidence type="ECO:0000256" key="3">
    <source>
        <dbReference type="RuleBase" id="RU003633"/>
    </source>
</evidence>
<dbReference type="PIRSF" id="PIRSF000451">
    <property type="entry name" value="PKS_III"/>
    <property type="match status" value="1"/>
</dbReference>
<dbReference type="InterPro" id="IPR012328">
    <property type="entry name" value="Chalcone/stilbene_synt_C"/>
</dbReference>
<reference evidence="6 7" key="1">
    <citation type="journal article" date="2024" name="IMA Fungus">
        <title>IMA Genome - F19 : A genome assembly and annotation guide to empower mycologists, including annotated draft genome sequences of Ceratocystis pirilliformis, Diaporthe australafricana, Fusarium ophioides, Paecilomyces lecythidis, and Sporothrix stenoceras.</title>
        <authorList>
            <person name="Aylward J."/>
            <person name="Wilson A.M."/>
            <person name="Visagie C.M."/>
            <person name="Spraker J."/>
            <person name="Barnes I."/>
            <person name="Buitendag C."/>
            <person name="Ceriani C."/>
            <person name="Del Mar Angel L."/>
            <person name="du Plessis D."/>
            <person name="Fuchs T."/>
            <person name="Gasser K."/>
            <person name="Kramer D."/>
            <person name="Li W."/>
            <person name="Munsamy K."/>
            <person name="Piso A."/>
            <person name="Price J.L."/>
            <person name="Sonnekus B."/>
            <person name="Thomas C."/>
            <person name="van der Nest A."/>
            <person name="van Dijk A."/>
            <person name="van Heerden A."/>
            <person name="van Vuuren N."/>
            <person name="Yilmaz N."/>
            <person name="Duong T.A."/>
            <person name="van der Merwe N.A."/>
            <person name="Wingfield M.J."/>
            <person name="Wingfield B.D."/>
        </authorList>
    </citation>
    <scope>NUCLEOTIDE SEQUENCE [LARGE SCALE GENOMIC DNA]</scope>
    <source>
        <strain evidence="6 7">CMW 18300</strain>
    </source>
</reference>
<sequence length="405" mass="43463">MGSLNASNSMGSETNSSKAPFPGLWITGIDSQYPPYCLGPEKLEKFARSFHDVEKPGLKKLLQINKTAGIDTRASVIDYGHDFTENPSPRSISELDNVFRTAGVDITVQACHKALTEWGGSYKDITHTVAVTCTNQGTPGYDLLVSRRLGIETIAQRSLLHGVGCAGGLAILRTAADIACGAAARGEPARVLAFACELCTPILGHELTEAEACGDLNQLSVAAALFGDGAAAFVLCNEYGMPDDRGEGGLFRLWEWGNATIPDTMQHMSFYVEPRGFRTVLGREVPAFTTKAIRPLFERPSPSFCGKTGLDGLDIVDFDWALHPGGKAIISGAQEMLGLTSDQLRATKQVYRSRGNFSSPTVLAVLDALRKMGHGKDAVVATAFGPGLCIEMALFTRCQVQNERT</sequence>
<organism evidence="6 7">
    <name type="scientific">Diaporthe australafricana</name>
    <dbReference type="NCBI Taxonomy" id="127596"/>
    <lineage>
        <taxon>Eukaryota</taxon>
        <taxon>Fungi</taxon>
        <taxon>Dikarya</taxon>
        <taxon>Ascomycota</taxon>
        <taxon>Pezizomycotina</taxon>
        <taxon>Sordariomycetes</taxon>
        <taxon>Sordariomycetidae</taxon>
        <taxon>Diaporthales</taxon>
        <taxon>Diaporthaceae</taxon>
        <taxon>Diaporthe</taxon>
    </lineage>
</organism>
<feature type="domain" description="Chalcone/stilbene synthase N-terminal" evidence="4">
    <location>
        <begin position="91"/>
        <end position="235"/>
    </location>
</feature>
<keyword evidence="7" id="KW-1185">Reference proteome</keyword>
<dbReference type="InterPro" id="IPR011141">
    <property type="entry name" value="Polyketide_synthase_type-III"/>
</dbReference>
<dbReference type="PANTHER" id="PTHR11877">
    <property type="entry name" value="HYDROXYMETHYLGLUTARYL-COA SYNTHASE"/>
    <property type="match status" value="1"/>
</dbReference>
<proteinExistence type="inferred from homology"/>
<evidence type="ECO:0000256" key="1">
    <source>
        <dbReference type="ARBA" id="ARBA00005531"/>
    </source>
</evidence>
<protein>
    <recommendedName>
        <fullName evidence="8">Chalcone synthase</fullName>
    </recommendedName>
</protein>
<dbReference type="PANTHER" id="PTHR11877:SF46">
    <property type="entry name" value="TYPE III POLYKETIDE SYNTHASE A"/>
    <property type="match status" value="1"/>
</dbReference>
<name>A0ABR3W919_9PEZI</name>
<evidence type="ECO:0000313" key="6">
    <source>
        <dbReference type="EMBL" id="KAL1856404.1"/>
    </source>
</evidence>
<gene>
    <name evidence="6" type="ORF">Daus18300_010776</name>
</gene>
<dbReference type="Pfam" id="PF00195">
    <property type="entry name" value="Chal_sti_synt_N"/>
    <property type="match status" value="1"/>
</dbReference>
<dbReference type="InterPro" id="IPR001099">
    <property type="entry name" value="Chalcone/stilbene_synt_N"/>
</dbReference>
<dbReference type="Proteomes" id="UP001583177">
    <property type="component" value="Unassembled WGS sequence"/>
</dbReference>
<evidence type="ECO:0000313" key="7">
    <source>
        <dbReference type="Proteomes" id="UP001583177"/>
    </source>
</evidence>
<evidence type="ECO:0000256" key="2">
    <source>
        <dbReference type="ARBA" id="ARBA00022679"/>
    </source>
</evidence>
<dbReference type="EMBL" id="JAWRVE010000122">
    <property type="protein sequence ID" value="KAL1856404.1"/>
    <property type="molecule type" value="Genomic_DNA"/>
</dbReference>
<dbReference type="SUPFAM" id="SSF53901">
    <property type="entry name" value="Thiolase-like"/>
    <property type="match status" value="2"/>
</dbReference>
<comment type="caution">
    <text evidence="6">The sequence shown here is derived from an EMBL/GenBank/DDBJ whole genome shotgun (WGS) entry which is preliminary data.</text>
</comment>
<dbReference type="InterPro" id="IPR016039">
    <property type="entry name" value="Thiolase-like"/>
</dbReference>
<evidence type="ECO:0000259" key="4">
    <source>
        <dbReference type="Pfam" id="PF00195"/>
    </source>
</evidence>
<dbReference type="Gene3D" id="3.40.47.10">
    <property type="match status" value="2"/>
</dbReference>
<keyword evidence="2 3" id="KW-0808">Transferase</keyword>
<accession>A0ABR3W919</accession>
<keyword evidence="3" id="KW-0012">Acyltransferase</keyword>
<evidence type="ECO:0008006" key="8">
    <source>
        <dbReference type="Google" id="ProtNLM"/>
    </source>
</evidence>
<evidence type="ECO:0000259" key="5">
    <source>
        <dbReference type="Pfam" id="PF02797"/>
    </source>
</evidence>
<dbReference type="Pfam" id="PF02797">
    <property type="entry name" value="Chal_sti_synt_C"/>
    <property type="match status" value="1"/>
</dbReference>